<reference evidence="2 3" key="1">
    <citation type="submission" date="2024-02" db="EMBL/GenBank/DDBJ databases">
        <title>A draft genome for the cacao thread blight pathogen Marasmius crinis-equi.</title>
        <authorList>
            <person name="Cohen S.P."/>
            <person name="Baruah I.K."/>
            <person name="Amoako-Attah I."/>
            <person name="Bukari Y."/>
            <person name="Meinhardt L.W."/>
            <person name="Bailey B.A."/>
        </authorList>
    </citation>
    <scope>NUCLEOTIDE SEQUENCE [LARGE SCALE GENOMIC DNA]</scope>
    <source>
        <strain evidence="2 3">GH-76</strain>
    </source>
</reference>
<feature type="region of interest" description="Disordered" evidence="1">
    <location>
        <begin position="90"/>
        <end position="112"/>
    </location>
</feature>
<accession>A0ABR3EW00</accession>
<keyword evidence="3" id="KW-1185">Reference proteome</keyword>
<evidence type="ECO:0000313" key="2">
    <source>
        <dbReference type="EMBL" id="KAL0567085.1"/>
    </source>
</evidence>
<dbReference type="Proteomes" id="UP001465976">
    <property type="component" value="Unassembled WGS sequence"/>
</dbReference>
<feature type="compositionally biased region" description="Basic residues" evidence="1">
    <location>
        <begin position="38"/>
        <end position="47"/>
    </location>
</feature>
<feature type="region of interest" description="Disordered" evidence="1">
    <location>
        <begin position="1"/>
        <end position="68"/>
    </location>
</feature>
<protein>
    <submittedName>
        <fullName evidence="2">Uncharacterized protein</fullName>
    </submittedName>
</protein>
<feature type="compositionally biased region" description="Basic and acidic residues" evidence="1">
    <location>
        <begin position="1"/>
        <end position="12"/>
    </location>
</feature>
<gene>
    <name evidence="2" type="ORF">V5O48_014912</name>
</gene>
<name>A0ABR3EW00_9AGAR</name>
<evidence type="ECO:0000313" key="3">
    <source>
        <dbReference type="Proteomes" id="UP001465976"/>
    </source>
</evidence>
<proteinExistence type="predicted"/>
<evidence type="ECO:0000256" key="1">
    <source>
        <dbReference type="SAM" id="MobiDB-lite"/>
    </source>
</evidence>
<feature type="compositionally biased region" description="Polar residues" evidence="1">
    <location>
        <begin position="56"/>
        <end position="68"/>
    </location>
</feature>
<sequence>MPPRTTSHDQRFRPYNLRTKPRVNYYDTPPPELSGPPSRKRNVRRSRLSADRHAQTAPNQTDADQPSQELLSAGDLKDLKAKCGLDSDAESVLSSIPEDDEDVSEPPSTSPTLWRKVEDSVKDFDHLHLFWKTFAKSKFLSINEAVLRFIESSSEDVSFQVIWESPMRDVQSSDVPYSSFGECILFSVNHLNLVADTHLKMAKRLGEISNAIYTFSTRPDKDDTLGLSPGSSHGPVGNVADSRIGVSLEDMITCLAYAIQCLERFTRGVEDSLQKLDIDRLKDIDKKTVENALKRVLALRQTVKENEDEQEFVAGILTLTSQ</sequence>
<organism evidence="2 3">
    <name type="scientific">Marasmius crinis-equi</name>
    <dbReference type="NCBI Taxonomy" id="585013"/>
    <lineage>
        <taxon>Eukaryota</taxon>
        <taxon>Fungi</taxon>
        <taxon>Dikarya</taxon>
        <taxon>Basidiomycota</taxon>
        <taxon>Agaricomycotina</taxon>
        <taxon>Agaricomycetes</taxon>
        <taxon>Agaricomycetidae</taxon>
        <taxon>Agaricales</taxon>
        <taxon>Marasmiineae</taxon>
        <taxon>Marasmiaceae</taxon>
        <taxon>Marasmius</taxon>
    </lineage>
</organism>
<comment type="caution">
    <text evidence="2">The sequence shown here is derived from an EMBL/GenBank/DDBJ whole genome shotgun (WGS) entry which is preliminary data.</text>
</comment>
<dbReference type="EMBL" id="JBAHYK010001680">
    <property type="protein sequence ID" value="KAL0567085.1"/>
    <property type="molecule type" value="Genomic_DNA"/>
</dbReference>